<dbReference type="STRING" id="1160718.SU9_33313"/>
<accession>J1ZM81</accession>
<dbReference type="eggNOG" id="ENOG5032KH2">
    <property type="taxonomic scope" value="Bacteria"/>
</dbReference>
<dbReference type="HOGENOM" id="CLU_2439369_0_0_11"/>
<feature type="region of interest" description="Disordered" evidence="1">
    <location>
        <begin position="67"/>
        <end position="90"/>
    </location>
</feature>
<keyword evidence="4" id="KW-1185">Reference proteome</keyword>
<evidence type="ECO:0000256" key="1">
    <source>
        <dbReference type="SAM" id="MobiDB-lite"/>
    </source>
</evidence>
<dbReference type="EMBL" id="CP072931">
    <property type="protein sequence ID" value="QTZ95710.1"/>
    <property type="molecule type" value="Genomic_DNA"/>
</dbReference>
<keyword evidence="2" id="KW-0808">Transferase</keyword>
<protein>
    <submittedName>
        <fullName evidence="2">Acetyltransferase</fullName>
    </submittedName>
</protein>
<dbReference type="EMBL" id="AJGV01000215">
    <property type="protein sequence ID" value="EJJ02551.1"/>
    <property type="molecule type" value="Genomic_DNA"/>
</dbReference>
<name>J1ZM81_9ACTN</name>
<reference evidence="3" key="2">
    <citation type="submission" date="2021-04" db="EMBL/GenBank/DDBJ databases">
        <authorList>
            <person name="Wen M.-L."/>
            <person name="Han X.-L."/>
            <person name="Xiong J."/>
        </authorList>
    </citation>
    <scope>NUCLEOTIDE SEQUENCE</scope>
    <source>
        <strain evidence="3">AGR0001</strain>
    </source>
</reference>
<gene>
    <name evidence="3" type="ORF">SU9_033175</name>
    <name evidence="2" type="ORF">SU9_33313</name>
</gene>
<dbReference type="Proteomes" id="UP000009036">
    <property type="component" value="Chromosome"/>
</dbReference>
<dbReference type="AlphaFoldDB" id="J1ZM81"/>
<organism evidence="2">
    <name type="scientific">Streptomyces auratus AGR0001</name>
    <dbReference type="NCBI Taxonomy" id="1160718"/>
    <lineage>
        <taxon>Bacteria</taxon>
        <taxon>Bacillati</taxon>
        <taxon>Actinomycetota</taxon>
        <taxon>Actinomycetes</taxon>
        <taxon>Kitasatosporales</taxon>
        <taxon>Streptomycetaceae</taxon>
        <taxon>Streptomyces</taxon>
    </lineage>
</organism>
<dbReference type="KEGG" id="sauh:SU9_033175"/>
<evidence type="ECO:0000313" key="4">
    <source>
        <dbReference type="Proteomes" id="UP000009036"/>
    </source>
</evidence>
<evidence type="ECO:0000313" key="2">
    <source>
        <dbReference type="EMBL" id="EJJ02551.1"/>
    </source>
</evidence>
<dbReference type="RefSeq" id="WP_006608163.1">
    <property type="nucleotide sequence ID" value="NZ_CP072931.1"/>
</dbReference>
<sequence length="90" mass="10064">MPTEAAAWQAFRLPGVDFVEVVHDRAHRASSAVPGRLGFTEHLRRPAERLAPAETGEDQIWRLNRRQLEVSSSRPAPHPDATMASPRTEN</sequence>
<reference evidence="2" key="1">
    <citation type="journal article" date="2012" name="J. Bacteriol.">
        <title>Genome Sequence of Streptomyces auratus Strain AGR0001, a Phoslactomycin-Producing Actinomycete.</title>
        <authorList>
            <person name="Han X."/>
            <person name="Li M."/>
            <person name="Ding Z."/>
            <person name="Zhao J."/>
            <person name="Ji K."/>
            <person name="Wen M."/>
            <person name="Lu T."/>
        </authorList>
    </citation>
    <scope>NUCLEOTIDE SEQUENCE [LARGE SCALE GENOMIC DNA]</scope>
    <source>
        <strain evidence="2">AGR0001</strain>
    </source>
</reference>
<proteinExistence type="predicted"/>
<evidence type="ECO:0000313" key="3">
    <source>
        <dbReference type="EMBL" id="QTZ95710.1"/>
    </source>
</evidence>
<dbReference type="PATRIC" id="fig|1160718.3.peg.6745"/>
<dbReference type="GO" id="GO:0016740">
    <property type="term" value="F:transferase activity"/>
    <property type="evidence" value="ECO:0007669"/>
    <property type="project" value="UniProtKB-KW"/>
</dbReference>